<dbReference type="InterPro" id="IPR016181">
    <property type="entry name" value="Acyl_CoA_acyltransferase"/>
</dbReference>
<dbReference type="SUPFAM" id="SSF55729">
    <property type="entry name" value="Acyl-CoA N-acyltransferases (Nat)"/>
    <property type="match status" value="1"/>
</dbReference>
<evidence type="ECO:0000313" key="5">
    <source>
        <dbReference type="Proteomes" id="UP000233375"/>
    </source>
</evidence>
<dbReference type="AlphaFoldDB" id="A0A2N0Z4A3"/>
<dbReference type="PANTHER" id="PTHR43877:SF2">
    <property type="entry name" value="AMINOALKYLPHOSPHONATE N-ACETYLTRANSFERASE-RELATED"/>
    <property type="match status" value="1"/>
</dbReference>
<gene>
    <name evidence="4" type="ORF">CWS01_06890</name>
</gene>
<dbReference type="PROSITE" id="PS51186">
    <property type="entry name" value="GNAT"/>
    <property type="match status" value="1"/>
</dbReference>
<dbReference type="GO" id="GO:0016747">
    <property type="term" value="F:acyltransferase activity, transferring groups other than amino-acyl groups"/>
    <property type="evidence" value="ECO:0007669"/>
    <property type="project" value="InterPro"/>
</dbReference>
<name>A0A2N0Z4A3_9BACI</name>
<proteinExistence type="predicted"/>
<protein>
    <submittedName>
        <fullName evidence="4">GNAT family N-acetyltransferase</fullName>
    </submittedName>
</protein>
<sequence>MYIYIMGEAFKEYGKLEVPSSAITEPIEVLTENFKNGSEKFAVCLIEEVPIASVRFTEKSKTLYFSRLSVLPAYREQGIARYMLQWLENYAKQLGKNKMECKVRMSLAGNIRLYQAIGFHLVEEGKVINPNGHTVKTGVMEKVF</sequence>
<comment type="caution">
    <text evidence="4">The sequence shown here is derived from an EMBL/GenBank/DDBJ whole genome shotgun (WGS) entry which is preliminary data.</text>
</comment>
<feature type="domain" description="N-acetyltransferase" evidence="3">
    <location>
        <begin position="1"/>
        <end position="144"/>
    </location>
</feature>
<organism evidence="4 5">
    <name type="scientific">Niallia nealsonii</name>
    <dbReference type="NCBI Taxonomy" id="115979"/>
    <lineage>
        <taxon>Bacteria</taxon>
        <taxon>Bacillati</taxon>
        <taxon>Bacillota</taxon>
        <taxon>Bacilli</taxon>
        <taxon>Bacillales</taxon>
        <taxon>Bacillaceae</taxon>
        <taxon>Niallia</taxon>
    </lineage>
</organism>
<dbReference type="Gene3D" id="3.40.630.30">
    <property type="match status" value="1"/>
</dbReference>
<reference evidence="4 5" key="1">
    <citation type="journal article" date="2003" name="Int. J. Syst. Evol. Microbiol.">
        <title>Bacillus nealsonii sp. nov., isolated from a spacecraft-assembly facility, whose spores are gamma-radiation resistant.</title>
        <authorList>
            <person name="Venkateswaran K."/>
            <person name="Kempf M."/>
            <person name="Chen F."/>
            <person name="Satomi M."/>
            <person name="Nicholson W."/>
            <person name="Kern R."/>
        </authorList>
    </citation>
    <scope>NUCLEOTIDE SEQUENCE [LARGE SCALE GENOMIC DNA]</scope>
    <source>
        <strain evidence="4 5">FO-92</strain>
    </source>
</reference>
<dbReference type="Pfam" id="PF00583">
    <property type="entry name" value="Acetyltransf_1"/>
    <property type="match status" value="1"/>
</dbReference>
<dbReference type="InterPro" id="IPR000182">
    <property type="entry name" value="GNAT_dom"/>
</dbReference>
<dbReference type="Proteomes" id="UP000233375">
    <property type="component" value="Unassembled WGS sequence"/>
</dbReference>
<dbReference type="CDD" id="cd04301">
    <property type="entry name" value="NAT_SF"/>
    <property type="match status" value="1"/>
</dbReference>
<dbReference type="InterPro" id="IPR050832">
    <property type="entry name" value="Bact_Acetyltransf"/>
</dbReference>
<evidence type="ECO:0000259" key="3">
    <source>
        <dbReference type="PROSITE" id="PS51186"/>
    </source>
</evidence>
<keyword evidence="5" id="KW-1185">Reference proteome</keyword>
<evidence type="ECO:0000256" key="2">
    <source>
        <dbReference type="ARBA" id="ARBA00023315"/>
    </source>
</evidence>
<evidence type="ECO:0000313" key="4">
    <source>
        <dbReference type="EMBL" id="PKG24338.1"/>
    </source>
</evidence>
<evidence type="ECO:0000256" key="1">
    <source>
        <dbReference type="ARBA" id="ARBA00022679"/>
    </source>
</evidence>
<keyword evidence="2" id="KW-0012">Acyltransferase</keyword>
<accession>A0A2N0Z4A3</accession>
<dbReference type="EMBL" id="PISE01000014">
    <property type="protein sequence ID" value="PKG24338.1"/>
    <property type="molecule type" value="Genomic_DNA"/>
</dbReference>
<keyword evidence="1 4" id="KW-0808">Transferase</keyword>
<dbReference type="PANTHER" id="PTHR43877">
    <property type="entry name" value="AMINOALKYLPHOSPHONATE N-ACETYLTRANSFERASE-RELATED-RELATED"/>
    <property type="match status" value="1"/>
</dbReference>